<protein>
    <submittedName>
        <fullName evidence="2">Metallophosphoesterase</fullName>
    </submittedName>
</protein>
<dbReference type="GO" id="GO:0016787">
    <property type="term" value="F:hydrolase activity"/>
    <property type="evidence" value="ECO:0007669"/>
    <property type="project" value="InterPro"/>
</dbReference>
<gene>
    <name evidence="2" type="ORF">DEIPH_ctg025orf0003</name>
</gene>
<dbReference type="PRINTS" id="PR00114">
    <property type="entry name" value="STPHPHTASE"/>
</dbReference>
<dbReference type="PANTHER" id="PTHR46546:SF4">
    <property type="entry name" value="SHEWANELLA-LIKE PROTEIN PHOSPHATASE 1"/>
    <property type="match status" value="1"/>
</dbReference>
<feature type="domain" description="Calcineurin-like phosphoesterase" evidence="1">
    <location>
        <begin position="8"/>
        <end position="220"/>
    </location>
</feature>
<dbReference type="Pfam" id="PF00149">
    <property type="entry name" value="Metallophos"/>
    <property type="match status" value="1"/>
</dbReference>
<dbReference type="eggNOG" id="COG0639">
    <property type="taxonomic scope" value="Bacteria"/>
</dbReference>
<dbReference type="STRING" id="1476583.DEIPH_ctg025orf0003"/>
<dbReference type="RefSeq" id="WP_034356297.1">
    <property type="nucleotide sequence ID" value="NZ_JHAC01000025.1"/>
</dbReference>
<keyword evidence="3" id="KW-1185">Reference proteome</keyword>
<evidence type="ECO:0000259" key="1">
    <source>
        <dbReference type="Pfam" id="PF00149"/>
    </source>
</evidence>
<dbReference type="InterPro" id="IPR006186">
    <property type="entry name" value="Ser/Thr-sp_prot-phosphatase"/>
</dbReference>
<dbReference type="EMBL" id="JHAC01000025">
    <property type="protein sequence ID" value="EYB68174.1"/>
    <property type="molecule type" value="Genomic_DNA"/>
</dbReference>
<dbReference type="Proteomes" id="UP000020492">
    <property type="component" value="Unassembled WGS sequence"/>
</dbReference>
<organism evidence="2 3">
    <name type="scientific">Deinococcus phoenicis</name>
    <dbReference type="NCBI Taxonomy" id="1476583"/>
    <lineage>
        <taxon>Bacteria</taxon>
        <taxon>Thermotogati</taxon>
        <taxon>Deinococcota</taxon>
        <taxon>Deinococci</taxon>
        <taxon>Deinococcales</taxon>
        <taxon>Deinococcaceae</taxon>
        <taxon>Deinococcus</taxon>
    </lineage>
</organism>
<evidence type="ECO:0000313" key="2">
    <source>
        <dbReference type="EMBL" id="EYB68174.1"/>
    </source>
</evidence>
<comment type="caution">
    <text evidence="2">The sequence shown here is derived from an EMBL/GenBank/DDBJ whole genome shotgun (WGS) entry which is preliminary data.</text>
</comment>
<dbReference type="InterPro" id="IPR029052">
    <property type="entry name" value="Metallo-depent_PP-like"/>
</dbReference>
<proteinExistence type="predicted"/>
<dbReference type="AlphaFoldDB" id="A0A016QQY8"/>
<dbReference type="InterPro" id="IPR004843">
    <property type="entry name" value="Calcineurin-like_PHP"/>
</dbReference>
<name>A0A016QQY8_9DEIO</name>
<accession>A0A016QQY8</accession>
<dbReference type="Gene3D" id="3.60.21.10">
    <property type="match status" value="1"/>
</dbReference>
<sequence>MTSADPDLWVVGDIHGALAKLRVLLRRAGLMDGEGAWTGGRAHLAFLGDYLDRGPDGAGVVRLIRRLEAEARAAGGQVTALLGNHEVMLLAALRFARRDPQDRYGFRDYWVSNGGQPQDAGRLDTAEQTWLAARPALARVGRWLLLHADTSMYLHLGRNVEAVNAHVARLLQSDAPEIWGHFANAFADRLAFVPPGGEQVARQLLTTFGGNRLAHGHTPVSILLDEQGYGPAILPGPGSPVTYAGQLCVAVDSGMAYREEAGFITRLTERGVAEVVGYPGADPPGAGPPG</sequence>
<dbReference type="SUPFAM" id="SSF56300">
    <property type="entry name" value="Metallo-dependent phosphatases"/>
    <property type="match status" value="1"/>
</dbReference>
<dbReference type="PATRIC" id="fig|1476583.3.peg.1517"/>
<dbReference type="OrthoDB" id="384253at2"/>
<evidence type="ECO:0000313" key="3">
    <source>
        <dbReference type="Proteomes" id="UP000020492"/>
    </source>
</evidence>
<reference evidence="2 3" key="1">
    <citation type="submission" date="2014-03" db="EMBL/GenBank/DDBJ databases">
        <title>Draft genome sequence of Deinococcus phoenicis 1P10ME.</title>
        <authorList>
            <person name="Stepanov V.G."/>
            <person name="Vaishampayan P."/>
            <person name="Venkateswaran K."/>
            <person name="Fox G.E."/>
        </authorList>
    </citation>
    <scope>NUCLEOTIDE SEQUENCE [LARGE SCALE GENOMIC DNA]</scope>
    <source>
        <strain evidence="2 3">1P10ME</strain>
    </source>
</reference>
<dbReference type="PANTHER" id="PTHR46546">
    <property type="entry name" value="SHEWANELLA-LIKE PROTEIN PHOSPHATASE 1"/>
    <property type="match status" value="1"/>
</dbReference>